<organism evidence="2 3">
    <name type="scientific">Mytilus coruscus</name>
    <name type="common">Sea mussel</name>
    <dbReference type="NCBI Taxonomy" id="42192"/>
    <lineage>
        <taxon>Eukaryota</taxon>
        <taxon>Metazoa</taxon>
        <taxon>Spiralia</taxon>
        <taxon>Lophotrochozoa</taxon>
        <taxon>Mollusca</taxon>
        <taxon>Bivalvia</taxon>
        <taxon>Autobranchia</taxon>
        <taxon>Pteriomorphia</taxon>
        <taxon>Mytilida</taxon>
        <taxon>Mytiloidea</taxon>
        <taxon>Mytilidae</taxon>
        <taxon>Mytilinae</taxon>
        <taxon>Mytilus</taxon>
    </lineage>
</organism>
<reference evidence="2 3" key="1">
    <citation type="submission" date="2020-06" db="EMBL/GenBank/DDBJ databases">
        <authorList>
            <person name="Li R."/>
            <person name="Bekaert M."/>
        </authorList>
    </citation>
    <scope>NUCLEOTIDE SEQUENCE [LARGE SCALE GENOMIC DNA]</scope>
    <source>
        <strain evidence="3">wild</strain>
    </source>
</reference>
<dbReference type="EMBL" id="CACVKT020005265">
    <property type="protein sequence ID" value="CAC5394240.1"/>
    <property type="molecule type" value="Genomic_DNA"/>
</dbReference>
<feature type="region of interest" description="Disordered" evidence="1">
    <location>
        <begin position="140"/>
        <end position="159"/>
    </location>
</feature>
<accession>A0A6J8CH79</accession>
<dbReference type="Proteomes" id="UP000507470">
    <property type="component" value="Unassembled WGS sequence"/>
</dbReference>
<evidence type="ECO:0000313" key="2">
    <source>
        <dbReference type="EMBL" id="CAC5394240.1"/>
    </source>
</evidence>
<name>A0A6J8CH79_MYTCO</name>
<protein>
    <submittedName>
        <fullName evidence="2">Uncharacterized protein</fullName>
    </submittedName>
</protein>
<dbReference type="AlphaFoldDB" id="A0A6J8CH79"/>
<gene>
    <name evidence="2" type="ORF">MCOR_29010</name>
</gene>
<sequence>MFGGIKVIDRSGIDEAKFPLTVRNCLIGRMASNAKRPRKSCPKCNAVFSDRHACRHLLECNVRFRDTNALTDDATNTEPTSVQFLNQSDISDEEAEFNFGHMRNWNDILSKSFNNLEEVDIEAYFDANSDNGDFSDLSDHHNSDSDICSDENHHKESDF</sequence>
<evidence type="ECO:0000256" key="1">
    <source>
        <dbReference type="SAM" id="MobiDB-lite"/>
    </source>
</evidence>
<proteinExistence type="predicted"/>
<evidence type="ECO:0000313" key="3">
    <source>
        <dbReference type="Proteomes" id="UP000507470"/>
    </source>
</evidence>
<keyword evidence="3" id="KW-1185">Reference proteome</keyword>